<organism evidence="3 4">
    <name type="scientific">Rhipicephalus sanguineus</name>
    <name type="common">Brown dog tick</name>
    <name type="synonym">Ixodes sanguineus</name>
    <dbReference type="NCBI Taxonomy" id="34632"/>
    <lineage>
        <taxon>Eukaryota</taxon>
        <taxon>Metazoa</taxon>
        <taxon>Ecdysozoa</taxon>
        <taxon>Arthropoda</taxon>
        <taxon>Chelicerata</taxon>
        <taxon>Arachnida</taxon>
        <taxon>Acari</taxon>
        <taxon>Parasitiformes</taxon>
        <taxon>Ixodida</taxon>
        <taxon>Ixodoidea</taxon>
        <taxon>Ixodidae</taxon>
        <taxon>Rhipicephalinae</taxon>
        <taxon>Rhipicephalus</taxon>
        <taxon>Rhipicephalus</taxon>
    </lineage>
</organism>
<keyword evidence="4" id="KW-1185">Reference proteome</keyword>
<comment type="caution">
    <text evidence="3">The sequence shown here is derived from an EMBL/GenBank/DDBJ whole genome shotgun (WGS) entry which is preliminary data.</text>
</comment>
<dbReference type="GO" id="GO:0008270">
    <property type="term" value="F:zinc ion binding"/>
    <property type="evidence" value="ECO:0007669"/>
    <property type="project" value="UniProtKB-KW"/>
</dbReference>
<dbReference type="SUPFAM" id="SSF57756">
    <property type="entry name" value="Retrovirus zinc finger-like domains"/>
    <property type="match status" value="1"/>
</dbReference>
<sequence>MSLASIPVSRGDKGSILSRLTKADKNTLKALIKISTLTGGDEPVAQLIETVISEQAKLKNIIMEQAQQLAFQKGRIEELEKKRKTEPQDTPYEAIGHTNQTHSQTGNQPPTYALVVSSGSLEKREMATLLRKQLDPLELDIPNATIRPGREGIVVTTSSKEGTDKLLQRIQNDRALKQLKAKAPREMRIHVKVIGLEDDLDCEDLPARIVNQNRLACTPEDIVVKKTWPGRRGTTVILALNRKGLKALGGRTELSIGWSRCPVYDHIFWPRCTRCANHGHTAPECDAPPRCSYCGQRGHHQKDCDADAAHCNICAGEGRNPNEHSMMSWECPVYVEKVQAEKERIIARLN</sequence>
<proteinExistence type="predicted"/>
<evidence type="ECO:0000313" key="3">
    <source>
        <dbReference type="EMBL" id="KAH7962801.1"/>
    </source>
</evidence>
<dbReference type="AlphaFoldDB" id="A0A9D4Q4C8"/>
<keyword evidence="1" id="KW-0862">Zinc</keyword>
<dbReference type="VEuPathDB" id="VectorBase:RSAN_039515"/>
<reference evidence="3" key="1">
    <citation type="journal article" date="2020" name="Cell">
        <title>Large-Scale Comparative Analyses of Tick Genomes Elucidate Their Genetic Diversity and Vector Capacities.</title>
        <authorList>
            <consortium name="Tick Genome and Microbiome Consortium (TIGMIC)"/>
            <person name="Jia N."/>
            <person name="Wang J."/>
            <person name="Shi W."/>
            <person name="Du L."/>
            <person name="Sun Y."/>
            <person name="Zhan W."/>
            <person name="Jiang J.F."/>
            <person name="Wang Q."/>
            <person name="Zhang B."/>
            <person name="Ji P."/>
            <person name="Bell-Sakyi L."/>
            <person name="Cui X.M."/>
            <person name="Yuan T.T."/>
            <person name="Jiang B.G."/>
            <person name="Yang W.F."/>
            <person name="Lam T.T."/>
            <person name="Chang Q.C."/>
            <person name="Ding S.J."/>
            <person name="Wang X.J."/>
            <person name="Zhu J.G."/>
            <person name="Ruan X.D."/>
            <person name="Zhao L."/>
            <person name="Wei J.T."/>
            <person name="Ye R.Z."/>
            <person name="Que T.C."/>
            <person name="Du C.H."/>
            <person name="Zhou Y.H."/>
            <person name="Cheng J.X."/>
            <person name="Dai P.F."/>
            <person name="Guo W.B."/>
            <person name="Han X.H."/>
            <person name="Huang E.J."/>
            <person name="Li L.F."/>
            <person name="Wei W."/>
            <person name="Gao Y.C."/>
            <person name="Liu J.Z."/>
            <person name="Shao H.Z."/>
            <person name="Wang X."/>
            <person name="Wang C.C."/>
            <person name="Yang T.C."/>
            <person name="Huo Q.B."/>
            <person name="Li W."/>
            <person name="Chen H.Y."/>
            <person name="Chen S.E."/>
            <person name="Zhou L.G."/>
            <person name="Ni X.B."/>
            <person name="Tian J.H."/>
            <person name="Sheng Y."/>
            <person name="Liu T."/>
            <person name="Pan Y.S."/>
            <person name="Xia L.Y."/>
            <person name="Li J."/>
            <person name="Zhao F."/>
            <person name="Cao W.C."/>
        </authorList>
    </citation>
    <scope>NUCLEOTIDE SEQUENCE</scope>
    <source>
        <strain evidence="3">Rsan-2018</strain>
    </source>
</reference>
<dbReference type="EMBL" id="JABSTV010001249">
    <property type="protein sequence ID" value="KAH7962801.1"/>
    <property type="molecule type" value="Genomic_DNA"/>
</dbReference>
<dbReference type="Proteomes" id="UP000821837">
    <property type="component" value="Chromosome 3"/>
</dbReference>
<accession>A0A9D4Q4C8</accession>
<protein>
    <recommendedName>
        <fullName evidence="2">CCHC-type domain-containing protein</fullName>
    </recommendedName>
</protein>
<dbReference type="PROSITE" id="PS50158">
    <property type="entry name" value="ZF_CCHC"/>
    <property type="match status" value="1"/>
</dbReference>
<name>A0A9D4Q4C8_RHISA</name>
<keyword evidence="1" id="KW-0479">Metal-binding</keyword>
<reference evidence="3" key="2">
    <citation type="submission" date="2021-09" db="EMBL/GenBank/DDBJ databases">
        <authorList>
            <person name="Jia N."/>
            <person name="Wang J."/>
            <person name="Shi W."/>
            <person name="Du L."/>
            <person name="Sun Y."/>
            <person name="Zhan W."/>
            <person name="Jiang J."/>
            <person name="Wang Q."/>
            <person name="Zhang B."/>
            <person name="Ji P."/>
            <person name="Sakyi L.B."/>
            <person name="Cui X."/>
            <person name="Yuan T."/>
            <person name="Jiang B."/>
            <person name="Yang W."/>
            <person name="Lam T.T.-Y."/>
            <person name="Chang Q."/>
            <person name="Ding S."/>
            <person name="Wang X."/>
            <person name="Zhu J."/>
            <person name="Ruan X."/>
            <person name="Zhao L."/>
            <person name="Wei J."/>
            <person name="Que T."/>
            <person name="Du C."/>
            <person name="Cheng J."/>
            <person name="Dai P."/>
            <person name="Han X."/>
            <person name="Huang E."/>
            <person name="Gao Y."/>
            <person name="Liu J."/>
            <person name="Shao H."/>
            <person name="Ye R."/>
            <person name="Li L."/>
            <person name="Wei W."/>
            <person name="Wang X."/>
            <person name="Wang C."/>
            <person name="Huo Q."/>
            <person name="Li W."/>
            <person name="Guo W."/>
            <person name="Chen H."/>
            <person name="Chen S."/>
            <person name="Zhou L."/>
            <person name="Zhou L."/>
            <person name="Ni X."/>
            <person name="Tian J."/>
            <person name="Zhou Y."/>
            <person name="Sheng Y."/>
            <person name="Liu T."/>
            <person name="Pan Y."/>
            <person name="Xia L."/>
            <person name="Li J."/>
            <person name="Zhao F."/>
            <person name="Cao W."/>
        </authorList>
    </citation>
    <scope>NUCLEOTIDE SEQUENCE</scope>
    <source>
        <strain evidence="3">Rsan-2018</strain>
        <tissue evidence="3">Larvae</tissue>
    </source>
</reference>
<dbReference type="Gene3D" id="4.10.60.10">
    <property type="entry name" value="Zinc finger, CCHC-type"/>
    <property type="match status" value="1"/>
</dbReference>
<gene>
    <name evidence="3" type="ORF">HPB52_018054</name>
</gene>
<evidence type="ECO:0000256" key="1">
    <source>
        <dbReference type="PROSITE-ProRule" id="PRU00047"/>
    </source>
</evidence>
<dbReference type="GO" id="GO:0003676">
    <property type="term" value="F:nucleic acid binding"/>
    <property type="evidence" value="ECO:0007669"/>
    <property type="project" value="InterPro"/>
</dbReference>
<feature type="domain" description="CCHC-type" evidence="2">
    <location>
        <begin position="290"/>
        <end position="304"/>
    </location>
</feature>
<evidence type="ECO:0000259" key="2">
    <source>
        <dbReference type="PROSITE" id="PS50158"/>
    </source>
</evidence>
<keyword evidence="1" id="KW-0863">Zinc-finger</keyword>
<evidence type="ECO:0000313" key="4">
    <source>
        <dbReference type="Proteomes" id="UP000821837"/>
    </source>
</evidence>
<dbReference type="InterPro" id="IPR036875">
    <property type="entry name" value="Znf_CCHC_sf"/>
</dbReference>
<dbReference type="InterPro" id="IPR001878">
    <property type="entry name" value="Znf_CCHC"/>
</dbReference>
<dbReference type="SMART" id="SM00343">
    <property type="entry name" value="ZnF_C2HC"/>
    <property type="match status" value="2"/>
</dbReference>